<name>A0A418YD76_9GAMM</name>
<evidence type="ECO:0000313" key="3">
    <source>
        <dbReference type="Proteomes" id="UP000283255"/>
    </source>
</evidence>
<evidence type="ECO:0000313" key="2">
    <source>
        <dbReference type="EMBL" id="RJG42495.1"/>
    </source>
</evidence>
<organism evidence="2 3">
    <name type="scientific">Motilimonas pumila</name>
    <dbReference type="NCBI Taxonomy" id="2303987"/>
    <lineage>
        <taxon>Bacteria</taxon>
        <taxon>Pseudomonadati</taxon>
        <taxon>Pseudomonadota</taxon>
        <taxon>Gammaproteobacteria</taxon>
        <taxon>Alteromonadales</taxon>
        <taxon>Alteromonadales genera incertae sedis</taxon>
        <taxon>Motilimonas</taxon>
    </lineage>
</organism>
<protein>
    <recommendedName>
        <fullName evidence="1">NAD glycohydrolase translocation F5/8 type C domain-containing protein</fullName>
    </recommendedName>
</protein>
<sequence length="367" mass="40862">MSQKMKSLSPPSLSSFHSKLDLIDTKNMLRINSQTTRFNKLMLLALLVLSHACFANHTQTVFIEGHPARVTVSSQLPGPSNDKLRYDAAHLFDGKAETAWVEGEAGIQTQHHIEITFASPVQLQGLLLTPGYHKSSKLYVANAVPYQVSLSIDKHKYAASHLRYGQISLTEQNTGSGCRHIELPQAMPEHLWLLPEERPVTQLSLTIQASLPGSHYPDMAISEIKLIGRAFAEPTVYDAMIQQLSALPNQPWAQQRLPFYKLRYGSAGWQIQNDTTAPAQSMPLEDFKSNASLLQQHFFETWLNVEKSDEQPVIIGSTVATKGDSEWIEVAPALGLKPEGPTFYWRSFQDSAPGCHHGWPANSVKVE</sequence>
<comment type="caution">
    <text evidence="2">The sequence shown here is derived from an EMBL/GenBank/DDBJ whole genome shotgun (WGS) entry which is preliminary data.</text>
</comment>
<dbReference type="AlphaFoldDB" id="A0A418YD76"/>
<reference evidence="2 3" key="2">
    <citation type="submission" date="2019-01" db="EMBL/GenBank/DDBJ databases">
        <title>Motilimonas pumilus sp. nov., isolated from the gut of sea cucumber (Apostichopus japonicus).</title>
        <authorList>
            <person name="Wang F.-Q."/>
            <person name="Ren L.-H."/>
            <person name="Lin Y.-W."/>
            <person name="Sun G.-H."/>
            <person name="Du Z.-J."/>
            <person name="Zhao J.-X."/>
            <person name="Liu X.-J."/>
            <person name="Liu L.-J."/>
        </authorList>
    </citation>
    <scope>NUCLEOTIDE SEQUENCE [LARGE SCALE GENOMIC DNA]</scope>
    <source>
        <strain evidence="2 3">PLHSC7-2</strain>
    </source>
</reference>
<reference evidence="2 3" key="1">
    <citation type="submission" date="2018-09" db="EMBL/GenBank/DDBJ databases">
        <authorList>
            <person name="Wang F."/>
        </authorList>
    </citation>
    <scope>NUCLEOTIDE SEQUENCE [LARGE SCALE GENOMIC DNA]</scope>
    <source>
        <strain evidence="2 3">PLHSC7-2</strain>
    </source>
</reference>
<evidence type="ECO:0000259" key="1">
    <source>
        <dbReference type="Pfam" id="PF25302"/>
    </source>
</evidence>
<dbReference type="InterPro" id="IPR008979">
    <property type="entry name" value="Galactose-bd-like_sf"/>
</dbReference>
<dbReference type="Pfam" id="PF25302">
    <property type="entry name" value="NADase_transloc"/>
    <property type="match status" value="1"/>
</dbReference>
<gene>
    <name evidence="2" type="ORF">D1Z90_12560</name>
</gene>
<accession>A0A418YD76</accession>
<proteinExistence type="predicted"/>
<dbReference type="SUPFAM" id="SSF49785">
    <property type="entry name" value="Galactose-binding domain-like"/>
    <property type="match status" value="1"/>
</dbReference>
<dbReference type="NCBIfam" id="NF047619">
    <property type="entry name" value="NADase_discoid"/>
    <property type="match status" value="1"/>
</dbReference>
<dbReference type="Proteomes" id="UP000283255">
    <property type="component" value="Unassembled WGS sequence"/>
</dbReference>
<feature type="domain" description="NAD glycohydrolase translocation F5/8 type C" evidence="1">
    <location>
        <begin position="67"/>
        <end position="225"/>
    </location>
</feature>
<dbReference type="InterPro" id="IPR057561">
    <property type="entry name" value="NADase_transloc"/>
</dbReference>
<dbReference type="EMBL" id="QZCH01000016">
    <property type="protein sequence ID" value="RJG42495.1"/>
    <property type="molecule type" value="Genomic_DNA"/>
</dbReference>
<keyword evidence="3" id="KW-1185">Reference proteome</keyword>